<organism evidence="1 2">
    <name type="scientific">Amycolatopsis mediterranei (strain U-32)</name>
    <dbReference type="NCBI Taxonomy" id="749927"/>
    <lineage>
        <taxon>Bacteria</taxon>
        <taxon>Bacillati</taxon>
        <taxon>Actinomycetota</taxon>
        <taxon>Actinomycetes</taxon>
        <taxon>Pseudonocardiales</taxon>
        <taxon>Pseudonocardiaceae</taxon>
        <taxon>Amycolatopsis</taxon>
    </lineage>
</organism>
<dbReference type="KEGG" id="amd:AMED_2138"/>
<proteinExistence type="predicted"/>
<dbReference type="EMBL" id="CP002000">
    <property type="protein sequence ID" value="ADJ43942.1"/>
    <property type="molecule type" value="Genomic_DNA"/>
</dbReference>
<gene>
    <name evidence="1" type="ordered locus">AMED_2138</name>
</gene>
<reference evidence="1 2" key="1">
    <citation type="journal article" date="2010" name="Cell Res.">
        <title>Complete genome sequence of the rifamycin SV-producing Amycolatopsis mediterranei U32 revealed its genetic characteristics in phylogeny and metabolism.</title>
        <authorList>
            <person name="Zhao W."/>
            <person name="Zhong Y."/>
            <person name="Yuan H."/>
            <person name="Wang J."/>
            <person name="Zheng H."/>
            <person name="Wang Y."/>
            <person name="Cen X."/>
            <person name="Xu F."/>
            <person name="Bai J."/>
            <person name="Han X."/>
            <person name="Lu G."/>
            <person name="Zhu Y."/>
            <person name="Shao Z."/>
            <person name="Yan H."/>
            <person name="Li C."/>
            <person name="Peng N."/>
            <person name="Zhang Z."/>
            <person name="Zhang Y."/>
            <person name="Lin W."/>
            <person name="Fan Y."/>
            <person name="Qin Z."/>
            <person name="Hu Y."/>
            <person name="Zhu B."/>
            <person name="Wang S."/>
            <person name="Ding X."/>
            <person name="Zhao G.P."/>
        </authorList>
    </citation>
    <scope>NUCLEOTIDE SEQUENCE [LARGE SCALE GENOMIC DNA]</scope>
    <source>
        <strain evidence="2">U-32</strain>
    </source>
</reference>
<evidence type="ECO:0000313" key="1">
    <source>
        <dbReference type="EMBL" id="ADJ43942.1"/>
    </source>
</evidence>
<evidence type="ECO:0000313" key="2">
    <source>
        <dbReference type="Proteomes" id="UP000000328"/>
    </source>
</evidence>
<sequence>MKVSSAPDALGGAGLVGAAQVYASLPHRVKKVLDLATAWPNQSESPDRKPVKIRTARQLRIDEVDALVIAFRGGATVAELAATFHVYRTTIGQHLRSRGIDTKYFALSPDELREAVQLYGQGWTIADLAARYEVGNETIRARLVADGITIRSRGRRRKIA</sequence>
<name>A0A0H3CZ77_AMYMU</name>
<dbReference type="PATRIC" id="fig|749927.5.peg.2209"/>
<dbReference type="Proteomes" id="UP000000328">
    <property type="component" value="Chromosome"/>
</dbReference>
<dbReference type="AlphaFoldDB" id="A0A0H3CZ77"/>
<dbReference type="Gene3D" id="1.10.10.60">
    <property type="entry name" value="Homeodomain-like"/>
    <property type="match status" value="1"/>
</dbReference>
<dbReference type="OrthoDB" id="3035096at2"/>
<dbReference type="HOGENOM" id="CLU_1648587_0_0_11"/>
<protein>
    <submittedName>
        <fullName evidence="1">Uncharacterized protein</fullName>
    </submittedName>
</protein>
<accession>A0A0H3CZ77</accession>